<dbReference type="InParanoid" id="A0A0D0D854"/>
<evidence type="ECO:0000313" key="2">
    <source>
        <dbReference type="Proteomes" id="UP000054538"/>
    </source>
</evidence>
<feature type="non-terminal residue" evidence="1">
    <location>
        <position position="83"/>
    </location>
</feature>
<gene>
    <name evidence="1" type="ORF">PAXRUDRAFT_178916</name>
</gene>
<organism evidence="1 2">
    <name type="scientific">Paxillus rubicundulus Ve08.2h10</name>
    <dbReference type="NCBI Taxonomy" id="930991"/>
    <lineage>
        <taxon>Eukaryota</taxon>
        <taxon>Fungi</taxon>
        <taxon>Dikarya</taxon>
        <taxon>Basidiomycota</taxon>
        <taxon>Agaricomycotina</taxon>
        <taxon>Agaricomycetes</taxon>
        <taxon>Agaricomycetidae</taxon>
        <taxon>Boletales</taxon>
        <taxon>Paxilineae</taxon>
        <taxon>Paxillaceae</taxon>
        <taxon>Paxillus</taxon>
    </lineage>
</organism>
<dbReference type="Proteomes" id="UP000054538">
    <property type="component" value="Unassembled WGS sequence"/>
</dbReference>
<dbReference type="AlphaFoldDB" id="A0A0D0D854"/>
<keyword evidence="2" id="KW-1185">Reference proteome</keyword>
<accession>A0A0D0D854</accession>
<proteinExistence type="predicted"/>
<evidence type="ECO:0000313" key="1">
    <source>
        <dbReference type="EMBL" id="KIK73250.1"/>
    </source>
</evidence>
<dbReference type="HOGENOM" id="CLU_2549239_0_0_1"/>
<name>A0A0D0D854_9AGAM</name>
<dbReference type="EMBL" id="KN829954">
    <property type="protein sequence ID" value="KIK73250.1"/>
    <property type="molecule type" value="Genomic_DNA"/>
</dbReference>
<reference evidence="1 2" key="1">
    <citation type="submission" date="2014-04" db="EMBL/GenBank/DDBJ databases">
        <authorList>
            <consortium name="DOE Joint Genome Institute"/>
            <person name="Kuo A."/>
            <person name="Kohler A."/>
            <person name="Jargeat P."/>
            <person name="Nagy L.G."/>
            <person name="Floudas D."/>
            <person name="Copeland A."/>
            <person name="Barry K.W."/>
            <person name="Cichocki N."/>
            <person name="Veneault-Fourrey C."/>
            <person name="LaButti K."/>
            <person name="Lindquist E.A."/>
            <person name="Lipzen A."/>
            <person name="Lundell T."/>
            <person name="Morin E."/>
            <person name="Murat C."/>
            <person name="Sun H."/>
            <person name="Tunlid A."/>
            <person name="Henrissat B."/>
            <person name="Grigoriev I.V."/>
            <person name="Hibbett D.S."/>
            <person name="Martin F."/>
            <person name="Nordberg H.P."/>
            <person name="Cantor M.N."/>
            <person name="Hua S.X."/>
        </authorList>
    </citation>
    <scope>NUCLEOTIDE SEQUENCE [LARGE SCALE GENOMIC DNA]</scope>
    <source>
        <strain evidence="1 2">Ve08.2h10</strain>
    </source>
</reference>
<reference evidence="2" key="2">
    <citation type="submission" date="2015-01" db="EMBL/GenBank/DDBJ databases">
        <title>Evolutionary Origins and Diversification of the Mycorrhizal Mutualists.</title>
        <authorList>
            <consortium name="DOE Joint Genome Institute"/>
            <consortium name="Mycorrhizal Genomics Consortium"/>
            <person name="Kohler A."/>
            <person name="Kuo A."/>
            <person name="Nagy L.G."/>
            <person name="Floudas D."/>
            <person name="Copeland A."/>
            <person name="Barry K.W."/>
            <person name="Cichocki N."/>
            <person name="Veneault-Fourrey C."/>
            <person name="LaButti K."/>
            <person name="Lindquist E.A."/>
            <person name="Lipzen A."/>
            <person name="Lundell T."/>
            <person name="Morin E."/>
            <person name="Murat C."/>
            <person name="Riley R."/>
            <person name="Ohm R."/>
            <person name="Sun H."/>
            <person name="Tunlid A."/>
            <person name="Henrissat B."/>
            <person name="Grigoriev I.V."/>
            <person name="Hibbett D.S."/>
            <person name="Martin F."/>
        </authorList>
    </citation>
    <scope>NUCLEOTIDE SEQUENCE [LARGE SCALE GENOMIC DNA]</scope>
    <source>
        <strain evidence="2">Ve08.2h10</strain>
    </source>
</reference>
<protein>
    <submittedName>
        <fullName evidence="1">Uncharacterized protein</fullName>
    </submittedName>
</protein>
<sequence length="83" mass="9376">EPVRSYTTTALQPSGSIPVHPNMLSRVCPDYKSLYLVFLNLIFCDHALKTNGLTLLKFLSLVNPFRVKLIAPFFIFCLFVPTS</sequence>
<dbReference type="OrthoDB" id="10385529at2759"/>